<comment type="caution">
    <text evidence="1">The sequence shown here is derived from an EMBL/GenBank/DDBJ whole genome shotgun (WGS) entry which is preliminary data.</text>
</comment>
<evidence type="ECO:0000313" key="1">
    <source>
        <dbReference type="EMBL" id="GLB46718.1"/>
    </source>
</evidence>
<reference evidence="1" key="1">
    <citation type="submission" date="2022-07" db="EMBL/GenBank/DDBJ databases">
        <authorList>
            <person name="Kouya T."/>
            <person name="Ishiyama Y."/>
        </authorList>
    </citation>
    <scope>NUCLEOTIDE SEQUENCE</scope>
    <source>
        <strain evidence="1">WR16-4</strain>
    </source>
</reference>
<keyword evidence="1" id="KW-0489">Methyltransferase</keyword>
<dbReference type="Proteomes" id="UP001144204">
    <property type="component" value="Unassembled WGS sequence"/>
</dbReference>
<proteinExistence type="predicted"/>
<keyword evidence="1" id="KW-0808">Transferase</keyword>
<dbReference type="Gene3D" id="3.40.50.150">
    <property type="entry name" value="Vaccinia Virus protein VP39"/>
    <property type="match status" value="1"/>
</dbReference>
<dbReference type="RefSeq" id="WP_286136179.1">
    <property type="nucleotide sequence ID" value="NZ_BRPL01000002.1"/>
</dbReference>
<dbReference type="EMBL" id="BRPL01000002">
    <property type="protein sequence ID" value="GLB46718.1"/>
    <property type="molecule type" value="Genomic_DNA"/>
</dbReference>
<dbReference type="Pfam" id="PF06962">
    <property type="entry name" value="rRNA_methylase"/>
    <property type="match status" value="1"/>
</dbReference>
<keyword evidence="2" id="KW-1185">Reference proteome</keyword>
<dbReference type="AlphaFoldDB" id="A0A9W6ESU5"/>
<name>A0A9W6ESU5_9LACO</name>
<sequence>MKLNSSLKFSHYLLENNINYGDTAIDATVGNGNDTLFLSKLVGKTGHVYGFDIQKLAINNTKNKLQSHKKENCVTLFQTSHDQIFKLLGQKQIKAAIFNLGYLPGGNKKIITHANTTIKAIQACLKLLKTNGMVILVIYYGHPGGIDEKNHIESFTSHLDQKKYNVLKYQFINQVNEPPILIAIQKR</sequence>
<dbReference type="InterPro" id="IPR029063">
    <property type="entry name" value="SAM-dependent_MTases_sf"/>
</dbReference>
<dbReference type="PANTHER" id="PTHR35276">
    <property type="entry name" value="S-ADENOSYL-L-METHIONINE-DEPENDENT METHYLTRANSFERASES SUPERFAMILY PROTEIN"/>
    <property type="match status" value="1"/>
</dbReference>
<protein>
    <submittedName>
        <fullName evidence="1">rRNA methyltransferase</fullName>
    </submittedName>
</protein>
<dbReference type="PANTHER" id="PTHR35276:SF1">
    <property type="entry name" value="TRNA (MNM(5)S(2)U34)-METHYLTRANSFERASE, CHLOROPLASTIC"/>
    <property type="match status" value="1"/>
</dbReference>
<accession>A0A9W6ESU5</accession>
<gene>
    <name evidence="1" type="ORF">WR164_06970</name>
</gene>
<dbReference type="GO" id="GO:0008168">
    <property type="term" value="F:methyltransferase activity"/>
    <property type="evidence" value="ECO:0007669"/>
    <property type="project" value="UniProtKB-KW"/>
</dbReference>
<dbReference type="InterPro" id="IPR010719">
    <property type="entry name" value="MnmM_MeTrfase"/>
</dbReference>
<reference evidence="1" key="2">
    <citation type="journal article" date="2023" name="PLoS ONE">
        <title>Philodulcilactobacillus myokoensis gen. nov., sp. nov., a fructophilic, acidophilic, and agar-phobic lactic acid bacterium isolated from fermented vegetable extracts.</title>
        <authorList>
            <person name="Kouya T."/>
            <person name="Ishiyama Y."/>
            <person name="Ohashi S."/>
            <person name="Kumakubo R."/>
            <person name="Yamazaki T."/>
            <person name="Otaki T."/>
        </authorList>
    </citation>
    <scope>NUCLEOTIDE SEQUENCE</scope>
    <source>
        <strain evidence="1">WR16-4</strain>
    </source>
</reference>
<dbReference type="SUPFAM" id="SSF53335">
    <property type="entry name" value="S-adenosyl-L-methionine-dependent methyltransferases"/>
    <property type="match status" value="1"/>
</dbReference>
<dbReference type="GO" id="GO:0032259">
    <property type="term" value="P:methylation"/>
    <property type="evidence" value="ECO:0007669"/>
    <property type="project" value="UniProtKB-KW"/>
</dbReference>
<evidence type="ECO:0000313" key="2">
    <source>
        <dbReference type="Proteomes" id="UP001144204"/>
    </source>
</evidence>
<organism evidence="1 2">
    <name type="scientific">Philodulcilactobacillus myokoensis</name>
    <dbReference type="NCBI Taxonomy" id="2929573"/>
    <lineage>
        <taxon>Bacteria</taxon>
        <taxon>Bacillati</taxon>
        <taxon>Bacillota</taxon>
        <taxon>Bacilli</taxon>
        <taxon>Lactobacillales</taxon>
        <taxon>Lactobacillaceae</taxon>
        <taxon>Philodulcilactobacillus</taxon>
    </lineage>
</organism>